<keyword evidence="3" id="KW-1185">Reference proteome</keyword>
<feature type="region of interest" description="Disordered" evidence="1">
    <location>
        <begin position="149"/>
        <end position="171"/>
    </location>
</feature>
<dbReference type="EMBL" id="JAULUE010002062">
    <property type="protein sequence ID" value="KAK5882814.1"/>
    <property type="molecule type" value="Genomic_DNA"/>
</dbReference>
<feature type="region of interest" description="Disordered" evidence="1">
    <location>
        <begin position="395"/>
        <end position="436"/>
    </location>
</feature>
<evidence type="ECO:0000313" key="3">
    <source>
        <dbReference type="Proteomes" id="UP001335648"/>
    </source>
</evidence>
<feature type="compositionally biased region" description="Basic and acidic residues" evidence="1">
    <location>
        <begin position="504"/>
        <end position="514"/>
    </location>
</feature>
<feature type="compositionally biased region" description="Basic residues" evidence="1">
    <location>
        <begin position="422"/>
        <end position="435"/>
    </location>
</feature>
<feature type="compositionally biased region" description="Basic and acidic residues" evidence="1">
    <location>
        <begin position="677"/>
        <end position="747"/>
    </location>
</feature>
<feature type="compositionally biased region" description="Basic and acidic residues" evidence="1">
    <location>
        <begin position="395"/>
        <end position="421"/>
    </location>
</feature>
<gene>
    <name evidence="2" type="ORF">CesoFtcFv8_021362</name>
</gene>
<organism evidence="2 3">
    <name type="scientific">Champsocephalus esox</name>
    <name type="common">pike icefish</name>
    <dbReference type="NCBI Taxonomy" id="159716"/>
    <lineage>
        <taxon>Eukaryota</taxon>
        <taxon>Metazoa</taxon>
        <taxon>Chordata</taxon>
        <taxon>Craniata</taxon>
        <taxon>Vertebrata</taxon>
        <taxon>Euteleostomi</taxon>
        <taxon>Actinopterygii</taxon>
        <taxon>Neopterygii</taxon>
        <taxon>Teleostei</taxon>
        <taxon>Neoteleostei</taxon>
        <taxon>Acanthomorphata</taxon>
        <taxon>Eupercaria</taxon>
        <taxon>Perciformes</taxon>
        <taxon>Notothenioidei</taxon>
        <taxon>Channichthyidae</taxon>
        <taxon>Champsocephalus</taxon>
    </lineage>
</organism>
<name>A0AAN8GKX4_9TELE</name>
<evidence type="ECO:0000313" key="2">
    <source>
        <dbReference type="EMBL" id="KAK5882814.1"/>
    </source>
</evidence>
<comment type="caution">
    <text evidence="2">The sequence shown here is derived from an EMBL/GenBank/DDBJ whole genome shotgun (WGS) entry which is preliminary data.</text>
</comment>
<protein>
    <submittedName>
        <fullName evidence="2">Uncharacterized protein</fullName>
    </submittedName>
</protein>
<reference evidence="2 3" key="1">
    <citation type="journal article" date="2023" name="Mol. Biol. Evol.">
        <title>Genomics of Secondarily Temperate Adaptation in the Only Non-Antarctic Icefish.</title>
        <authorList>
            <person name="Rivera-Colon A.G."/>
            <person name="Rayamajhi N."/>
            <person name="Minhas B.F."/>
            <person name="Madrigal G."/>
            <person name="Bilyk K.T."/>
            <person name="Yoon V."/>
            <person name="Hune M."/>
            <person name="Gregory S."/>
            <person name="Cheng C.H.C."/>
            <person name="Catchen J.M."/>
        </authorList>
    </citation>
    <scope>NUCLEOTIDE SEQUENCE [LARGE SCALE GENOMIC DNA]</scope>
    <source>
        <strain evidence="2">JC2023a</strain>
    </source>
</reference>
<evidence type="ECO:0000256" key="1">
    <source>
        <dbReference type="SAM" id="MobiDB-lite"/>
    </source>
</evidence>
<proteinExistence type="predicted"/>
<feature type="compositionally biased region" description="Basic and acidic residues" evidence="1">
    <location>
        <begin position="551"/>
        <end position="599"/>
    </location>
</feature>
<feature type="region of interest" description="Disordered" evidence="1">
    <location>
        <begin position="501"/>
        <end position="650"/>
    </location>
</feature>
<feature type="region of interest" description="Disordered" evidence="1">
    <location>
        <begin position="236"/>
        <end position="375"/>
    </location>
</feature>
<feature type="compositionally biased region" description="Acidic residues" evidence="1">
    <location>
        <begin position="260"/>
        <end position="364"/>
    </location>
</feature>
<accession>A0AAN8GKX4</accession>
<feature type="region of interest" description="Disordered" evidence="1">
    <location>
        <begin position="677"/>
        <end position="754"/>
    </location>
</feature>
<sequence length="754" mass="85923">MAGVIRPVVCEQEAAQRLAELTDSFSKAALVDVIKHWESKYELLDKYSKDLAAKNQHWEASWPYHQKMVITRIEQREVLIKGLTQANQSLGQENAGFVRVVKVWQEVVQQRDAEIMGLRQEKASLAHSLSVSTNWQEKYNALAESAKSLGENKPCPESNMATHVDSVEEEKNSLAQKVRREMAEKRQSWASLSKLIKEKLQKIEDKKSHLEDMSTEDLAEKQDILEEEVKVENILEAKSLQDPAEGQHQLETGTVTEVQQMEEQEEKSTEEESTQDLVETPEVDDDEEEESTQDLVETPEVEEEEEESTQDLVETPEVDEDEEEESTQDLVETPEVEEEEEESTQDLVETPEVEEEEEEPEEFTDFPKTEAAEVELQEEELSLVAAVAIKDQRCETTEVEKKEPEEFSFSKKTEEVVLQKEKSRKKKKQQKKRVKDIKLQEKLPEAQAETWLALDEELINPEESIHDLAVESPNCWESNFRPIWMKVKPTEDSLANRDQLCDATEGKDEEKEPEQLPEVSLWELPAGEAGLQETGSGEERKRSWAAVVANKDQRCRTREKKVEEEVKDPEEVSESKAEAGEEVLLKEKSRKEKKQERKGVKALKAPQMGIIVKETDNPDNRGPSCETSEVTEERKEVEQFPDLPNTEAGEVALQKVEMGEVTKRSWAAVLKDQSCRIREKKVEEEVKDPEEGSDLKQTEAAEVKDPEEGSDLKQTEAVEGEVKDPEEGSDLKQTEAAEVKDPEEGSDLKQTSRG</sequence>
<dbReference type="AlphaFoldDB" id="A0AAN8GKX4"/>
<dbReference type="Proteomes" id="UP001335648">
    <property type="component" value="Unassembled WGS sequence"/>
</dbReference>